<feature type="signal peptide" evidence="4">
    <location>
        <begin position="1"/>
        <end position="24"/>
    </location>
</feature>
<dbReference type="SMART" id="SM01359">
    <property type="entry name" value="A2M_N_2"/>
    <property type="match status" value="1"/>
</dbReference>
<feature type="domain" description="Alpha-macroglobulin receptor-binding" evidence="7">
    <location>
        <begin position="929"/>
        <end position="1019"/>
    </location>
</feature>
<dbReference type="AlphaFoldDB" id="A0A8I6AIX1"/>
<dbReference type="GO" id="GO:0004867">
    <property type="term" value="F:serine-type endopeptidase inhibitor activity"/>
    <property type="evidence" value="ECO:0007669"/>
    <property type="project" value="UniProtKB-KW"/>
</dbReference>
<dbReference type="Pfam" id="PF01835">
    <property type="entry name" value="MG2"/>
    <property type="match status" value="1"/>
</dbReference>
<evidence type="ECO:0000313" key="9">
    <source>
        <dbReference type="Proteomes" id="UP000002494"/>
    </source>
</evidence>
<dbReference type="InterPro" id="IPR010916">
    <property type="entry name" value="TonB_box_CS"/>
</dbReference>
<evidence type="ECO:0000256" key="3">
    <source>
        <dbReference type="ARBA" id="ARBA00023157"/>
    </source>
</evidence>
<keyword evidence="3" id="KW-1015">Disulfide bond</keyword>
<dbReference type="PANTHER" id="PTHR11412:SF133">
    <property type="entry name" value="MURINOGLOBULIN-1-RELATED"/>
    <property type="match status" value="1"/>
</dbReference>
<dbReference type="Proteomes" id="UP000002494">
    <property type="component" value="Chromosome 4"/>
</dbReference>
<dbReference type="InterPro" id="IPR040839">
    <property type="entry name" value="MG4"/>
</dbReference>
<comment type="subunit">
    <text evidence="1">Monomer.</text>
</comment>
<dbReference type="InterPro" id="IPR013783">
    <property type="entry name" value="Ig-like_fold"/>
</dbReference>
<dbReference type="Pfam" id="PF17789">
    <property type="entry name" value="MG4"/>
    <property type="match status" value="1"/>
</dbReference>
<dbReference type="AGR" id="RGD:1566313"/>
<evidence type="ECO:0000259" key="7">
    <source>
        <dbReference type="SMART" id="SM01361"/>
    </source>
</evidence>
<dbReference type="Gene3D" id="2.20.130.20">
    <property type="match status" value="1"/>
</dbReference>
<dbReference type="SMART" id="SM01360">
    <property type="entry name" value="A2M"/>
    <property type="match status" value="1"/>
</dbReference>
<keyword evidence="9" id="KW-1185">Reference proteome</keyword>
<evidence type="ECO:0000259" key="5">
    <source>
        <dbReference type="SMART" id="SM01359"/>
    </source>
</evidence>
<dbReference type="Gene3D" id="2.60.40.690">
    <property type="entry name" value="Alpha-macroglobulin, receptor-binding domain"/>
    <property type="match status" value="1"/>
</dbReference>
<dbReference type="Gene3D" id="2.60.120.1540">
    <property type="match status" value="1"/>
</dbReference>
<dbReference type="Pfam" id="PF17791">
    <property type="entry name" value="MG3"/>
    <property type="match status" value="1"/>
</dbReference>
<evidence type="ECO:0000313" key="10">
    <source>
        <dbReference type="RGD" id="1566313"/>
    </source>
</evidence>
<evidence type="ECO:0000256" key="4">
    <source>
        <dbReference type="SAM" id="SignalP"/>
    </source>
</evidence>
<dbReference type="GeneTree" id="ENSGT00940000164557"/>
<evidence type="ECO:0000313" key="8">
    <source>
        <dbReference type="Ensembl" id="ENSRNOP00000093396.2"/>
    </source>
</evidence>
<dbReference type="SMART" id="SM01361">
    <property type="entry name" value="A2M_recep"/>
    <property type="match status" value="1"/>
</dbReference>
<dbReference type="Gene3D" id="2.60.40.1940">
    <property type="match status" value="1"/>
</dbReference>
<gene>
    <name evidence="10" type="primary">Mug6</name>
</gene>
<feature type="domain" description="Alpha-2-macroglobulin bait region" evidence="5">
    <location>
        <begin position="457"/>
        <end position="607"/>
    </location>
</feature>
<dbReference type="InterPro" id="IPR009048">
    <property type="entry name" value="A-macroglobulin_rcpt-bd"/>
</dbReference>
<dbReference type="Ensembl" id="ENSRNOT00000115961.2">
    <property type="protein sequence ID" value="ENSRNOP00000093396.2"/>
    <property type="gene ID" value="ENSRNOG00000065350.2"/>
</dbReference>
<feature type="domain" description="Alpha-2-macroglobulin" evidence="6">
    <location>
        <begin position="732"/>
        <end position="822"/>
    </location>
</feature>
<evidence type="ECO:0000256" key="1">
    <source>
        <dbReference type="ARBA" id="ARBA00011245"/>
    </source>
</evidence>
<dbReference type="Gene3D" id="1.50.10.20">
    <property type="match status" value="1"/>
</dbReference>
<dbReference type="Pfam" id="PF07677">
    <property type="entry name" value="A2M_recep"/>
    <property type="match status" value="1"/>
</dbReference>
<evidence type="ECO:0000256" key="2">
    <source>
        <dbReference type="ARBA" id="ARBA00022966"/>
    </source>
</evidence>
<evidence type="ECO:0000259" key="6">
    <source>
        <dbReference type="SMART" id="SM01360"/>
    </source>
</evidence>
<dbReference type="InterPro" id="IPR036595">
    <property type="entry name" value="A-macroglobulin_rcpt-bd_sf"/>
</dbReference>
<organism evidence="8 9">
    <name type="scientific">Rattus norvegicus</name>
    <name type="common">Rat</name>
    <dbReference type="NCBI Taxonomy" id="10116"/>
    <lineage>
        <taxon>Eukaryota</taxon>
        <taxon>Metazoa</taxon>
        <taxon>Chordata</taxon>
        <taxon>Craniata</taxon>
        <taxon>Vertebrata</taxon>
        <taxon>Euteleostomi</taxon>
        <taxon>Mammalia</taxon>
        <taxon>Eutheria</taxon>
        <taxon>Euarchontoglires</taxon>
        <taxon>Glires</taxon>
        <taxon>Rodentia</taxon>
        <taxon>Myomorpha</taxon>
        <taxon>Muroidea</taxon>
        <taxon>Muridae</taxon>
        <taxon>Murinae</taxon>
        <taxon>Rattus</taxon>
    </lineage>
</organism>
<name>A0A8I6AIX1_RAT</name>
<dbReference type="SUPFAM" id="SSF49410">
    <property type="entry name" value="Alpha-macroglobulin receptor domain"/>
    <property type="match status" value="1"/>
</dbReference>
<evidence type="ECO:0007829" key="11">
    <source>
        <dbReference type="PeptideAtlas" id="A0A8I6AIX1"/>
    </source>
</evidence>
<dbReference type="PANTHER" id="PTHR11412">
    <property type="entry name" value="MACROGLOBULIN / COMPLEMENT"/>
    <property type="match status" value="1"/>
</dbReference>
<sequence>MWKNREAHLCLFSVLLALLPSASSFNGNSKYMVLVPSQLYTDTPEKICLHLYHLNETVTVTASLISQRGTRKLFDELVVDKDLFHCLSFTIPRLPSSEEEESLDINIEGAKHKFSKRRVVLVKNKESVVFVQTDKPVYKPGQSVKFRIVSMDKNLHPLNELFPLAYIEDPKINRIMQWQDIKTENGLKQLSFSLSAEPIQGPYKIVILKQSGVKEEHSFTVMEFVLPRFGVDVKVPNAISVYDEIISVTACATYTYGKPVPGRVKISLCHGNPSFRSQTKSACKEEDSELDNNGCSTQEVNITEFRLKENYLKVRQAFHVNATVTEEGTGSEFSGSGRIEVKRTRNKFLFLKADSHFRHGIPFFVKVRLVNIKGDPIPNQQVFIKAQGAGFTNATTTDQHGLAKFSIDTSGISRYILNIKVYHKEENSCIHSSCTAERHAEAHHTAYAVYSLSKSYIYLDTEAGVLPCNQSHTVQAHFILKGQVLGVLPQIVFHYLVMAQGSILQTGNHTHQVEPGESPVQGNFALEIPVEFSMVPMAKMLIYTILPDGEVIADSVKFQVEKCLRHEVHLSFSPSQSLPASQTHMRVTASPQSLCGLRAVDQSVLLLKPEAELSPSLIYDLPGMQESKFIPRSHYPFEDEDGCVIYRPRVIGKLTYSVPYGREKDVFRYMRDTGLTALTNLKLRKIKICIFRIKQIWRSARVKSLPPKKAPHKDPPPKDPVIETIRNYFPETWVWDLVTVNSSGAAELEMTVPDTITEWKAGALCLSNDTGLGLSSVATLQAFQPFFVELTMPYSVIRGEAFTLKDTVVALDALSKYGAATFSKSQKTPSVTVQSSGSFFQKFQVDNSNRLLLQQVSLPDIPGNYTVSVSGEGCVYAQTMLRYNLPLEKQQPAFALKVQTVPLTCNNPKGQNSFQISLEISYTGSRPASNMVIADVKMLSGFIPLKPTVKKLERLEHVSRTEVTTNNVLLYLDQVTNQTLSFSFIIQQDIPVKNLQPAIVKVYDYYETGERDDPEETSWLSVKGRDTN</sequence>
<dbReference type="GO" id="GO:0005576">
    <property type="term" value="C:extracellular region"/>
    <property type="evidence" value="ECO:0007669"/>
    <property type="project" value="InterPro"/>
</dbReference>
<keyword evidence="11" id="KW-1267">Proteomics identification</keyword>
<keyword evidence="4" id="KW-0732">Signal</keyword>
<dbReference type="Pfam" id="PF00207">
    <property type="entry name" value="A2M"/>
    <property type="match status" value="1"/>
</dbReference>
<dbReference type="InterPro" id="IPR050473">
    <property type="entry name" value="A2M/Complement_sys"/>
</dbReference>
<dbReference type="RGD" id="1566313">
    <property type="gene designation" value="Mug6"/>
</dbReference>
<reference evidence="8" key="1">
    <citation type="submission" date="2024-01" db="EMBL/GenBank/DDBJ databases">
        <title>GRCr8: a new rat reference genome assembly contstructed from accurate long reads and long range scaffolding.</title>
        <authorList>
            <person name="Doris P.A."/>
            <person name="Kalbfleisch T."/>
            <person name="Li K."/>
            <person name="Howe K."/>
            <person name="Wood J."/>
        </authorList>
    </citation>
    <scope>NUCLEOTIDE SEQUENCE [LARGE SCALE GENOMIC DNA]</scope>
    <source>
        <strain evidence="8">Brown Norway</strain>
    </source>
</reference>
<keyword evidence="2" id="KW-0882">Thioester bond</keyword>
<dbReference type="Gene3D" id="6.20.50.160">
    <property type="match status" value="1"/>
</dbReference>
<dbReference type="Gene3D" id="2.60.40.10">
    <property type="entry name" value="Immunoglobulins"/>
    <property type="match status" value="1"/>
</dbReference>
<dbReference type="InterPro" id="IPR011625">
    <property type="entry name" value="A2M_N_BRD"/>
</dbReference>
<feature type="chain" id="PRO_5046885945" evidence="4">
    <location>
        <begin position="25"/>
        <end position="1028"/>
    </location>
</feature>
<reference evidence="8" key="2">
    <citation type="submission" date="2025-08" db="UniProtKB">
        <authorList>
            <consortium name="Ensembl"/>
        </authorList>
    </citation>
    <scope>IDENTIFICATION</scope>
    <source>
        <strain evidence="8">Brown Norway</strain>
    </source>
</reference>
<dbReference type="Pfam" id="PF07703">
    <property type="entry name" value="A2M_BRD"/>
    <property type="match status" value="1"/>
</dbReference>
<dbReference type="Gene3D" id="2.60.40.1930">
    <property type="match status" value="2"/>
</dbReference>
<accession>A0A8I6AIX1</accession>
<dbReference type="InterPro" id="IPR001599">
    <property type="entry name" value="Macroglobln_a2"/>
</dbReference>
<reference evidence="8" key="3">
    <citation type="submission" date="2025-09" db="UniProtKB">
        <authorList>
            <consortium name="Ensembl"/>
        </authorList>
    </citation>
    <scope>IDENTIFICATION</scope>
    <source>
        <strain evidence="8">Brown Norway</strain>
    </source>
</reference>
<dbReference type="PROSITE" id="PS00430">
    <property type="entry name" value="TONB_DEPENDENT_REC_1"/>
    <property type="match status" value="1"/>
</dbReference>
<dbReference type="InterPro" id="IPR002890">
    <property type="entry name" value="MG2"/>
</dbReference>
<proteinExistence type="evidence at protein level"/>
<protein>
    <submittedName>
        <fullName evidence="8">C3 and PZP-like, alpha-2-macroglobulin domain containing 8</fullName>
    </submittedName>
</protein>
<dbReference type="InterPro" id="IPR041555">
    <property type="entry name" value="MG3"/>
</dbReference>